<protein>
    <submittedName>
        <fullName evidence="1">Uncharacterized protein</fullName>
    </submittedName>
</protein>
<proteinExistence type="predicted"/>
<dbReference type="Proteomes" id="UP000800038">
    <property type="component" value="Unassembled WGS sequence"/>
</dbReference>
<organism evidence="1 2">
    <name type="scientific">Clathrospora elynae</name>
    <dbReference type="NCBI Taxonomy" id="706981"/>
    <lineage>
        <taxon>Eukaryota</taxon>
        <taxon>Fungi</taxon>
        <taxon>Dikarya</taxon>
        <taxon>Ascomycota</taxon>
        <taxon>Pezizomycotina</taxon>
        <taxon>Dothideomycetes</taxon>
        <taxon>Pleosporomycetidae</taxon>
        <taxon>Pleosporales</taxon>
        <taxon>Diademaceae</taxon>
        <taxon>Clathrospora</taxon>
    </lineage>
</organism>
<sequence>MMNRVTRVKSFACPGDSGGIMLAPLHKCQFLGQCRHQDRDKLFVRSHRNPRCPAIRALGPSGEQTCRRICTAKLDLHQRHGGLSTGDLEDPMNDLPTDALSECKRAHLKRAMCFSDAWCCQMLVGQRCIIVAPHSCLPPSTLEEAATSVFM</sequence>
<accession>A0A6A5SI37</accession>
<keyword evidence="2" id="KW-1185">Reference proteome</keyword>
<dbReference type="EMBL" id="ML976065">
    <property type="protein sequence ID" value="KAF1940305.1"/>
    <property type="molecule type" value="Genomic_DNA"/>
</dbReference>
<gene>
    <name evidence="1" type="ORF">EJ02DRAFT_231936</name>
</gene>
<dbReference type="AlphaFoldDB" id="A0A6A5SI37"/>
<evidence type="ECO:0000313" key="1">
    <source>
        <dbReference type="EMBL" id="KAF1940305.1"/>
    </source>
</evidence>
<evidence type="ECO:0000313" key="2">
    <source>
        <dbReference type="Proteomes" id="UP000800038"/>
    </source>
</evidence>
<reference evidence="1" key="1">
    <citation type="journal article" date="2020" name="Stud. Mycol.">
        <title>101 Dothideomycetes genomes: a test case for predicting lifestyles and emergence of pathogens.</title>
        <authorList>
            <person name="Haridas S."/>
            <person name="Albert R."/>
            <person name="Binder M."/>
            <person name="Bloem J."/>
            <person name="Labutti K."/>
            <person name="Salamov A."/>
            <person name="Andreopoulos B."/>
            <person name="Baker S."/>
            <person name="Barry K."/>
            <person name="Bills G."/>
            <person name="Bluhm B."/>
            <person name="Cannon C."/>
            <person name="Castanera R."/>
            <person name="Culley D."/>
            <person name="Daum C."/>
            <person name="Ezra D."/>
            <person name="Gonzalez J."/>
            <person name="Henrissat B."/>
            <person name="Kuo A."/>
            <person name="Liang C."/>
            <person name="Lipzen A."/>
            <person name="Lutzoni F."/>
            <person name="Magnuson J."/>
            <person name="Mondo S."/>
            <person name="Nolan M."/>
            <person name="Ohm R."/>
            <person name="Pangilinan J."/>
            <person name="Park H.-J."/>
            <person name="Ramirez L."/>
            <person name="Alfaro M."/>
            <person name="Sun H."/>
            <person name="Tritt A."/>
            <person name="Yoshinaga Y."/>
            <person name="Zwiers L.-H."/>
            <person name="Turgeon B."/>
            <person name="Goodwin S."/>
            <person name="Spatafora J."/>
            <person name="Crous P."/>
            <person name="Grigoriev I."/>
        </authorList>
    </citation>
    <scope>NUCLEOTIDE SEQUENCE</scope>
    <source>
        <strain evidence="1">CBS 161.51</strain>
    </source>
</reference>
<name>A0A6A5SI37_9PLEO</name>